<dbReference type="PROSITE" id="PS50948">
    <property type="entry name" value="PAN"/>
    <property type="match status" value="1"/>
</dbReference>
<keyword evidence="9 13" id="KW-1015">Disulfide bond</keyword>
<evidence type="ECO:0000256" key="13">
    <source>
        <dbReference type="PROSITE-ProRule" id="PRU00196"/>
    </source>
</evidence>
<dbReference type="Pfam" id="PF00024">
    <property type="entry name" value="PAN_1"/>
    <property type="match status" value="1"/>
</dbReference>
<dbReference type="InterPro" id="IPR018114">
    <property type="entry name" value="TRYPSIN_HIS"/>
</dbReference>
<keyword evidence="5" id="KW-0732">Signal</keyword>
<dbReference type="PRINTS" id="PR00261">
    <property type="entry name" value="LDLRECEPTOR"/>
</dbReference>
<evidence type="ECO:0000256" key="9">
    <source>
        <dbReference type="ARBA" id="ARBA00023157"/>
    </source>
</evidence>
<dbReference type="EMBL" id="ACPB03021527">
    <property type="status" value="NOT_ANNOTATED_CDS"/>
    <property type="molecule type" value="Genomic_DNA"/>
</dbReference>
<reference evidence="14" key="1">
    <citation type="submission" date="2015-05" db="UniProtKB">
        <authorList>
            <consortium name="EnsemblMetazoa"/>
        </authorList>
    </citation>
    <scope>IDENTIFICATION</scope>
</reference>
<dbReference type="PROSITE" id="PS50287">
    <property type="entry name" value="SRCR_2"/>
    <property type="match status" value="2"/>
</dbReference>
<feature type="disulfide bond" evidence="12">
    <location>
        <begin position="217"/>
        <end position="232"/>
    </location>
</feature>
<dbReference type="SUPFAM" id="SSF57440">
    <property type="entry name" value="Kringle-like"/>
    <property type="match status" value="1"/>
</dbReference>
<dbReference type="SUPFAM" id="SSF57424">
    <property type="entry name" value="LDL receptor-like module"/>
    <property type="match status" value="3"/>
</dbReference>
<evidence type="ECO:0000256" key="3">
    <source>
        <dbReference type="ARBA" id="ARBA00022572"/>
    </source>
</evidence>
<feature type="disulfide bond" evidence="12">
    <location>
        <begin position="205"/>
        <end position="223"/>
    </location>
</feature>
<dbReference type="PROSITE" id="PS00420">
    <property type="entry name" value="SRCR_1"/>
    <property type="match status" value="1"/>
</dbReference>
<dbReference type="PROSITE" id="PS50070">
    <property type="entry name" value="KRINGLE_2"/>
    <property type="match status" value="1"/>
</dbReference>
<dbReference type="InterPro" id="IPR033116">
    <property type="entry name" value="TRYPSIN_SER"/>
</dbReference>
<protein>
    <submittedName>
        <fullName evidence="14">Uncharacterized protein</fullName>
    </submittedName>
</protein>
<feature type="disulfide bond" evidence="13">
    <location>
        <begin position="314"/>
        <end position="324"/>
    </location>
</feature>
<dbReference type="GO" id="GO:0005615">
    <property type="term" value="C:extracellular space"/>
    <property type="evidence" value="ECO:0007669"/>
    <property type="project" value="TreeGrafter"/>
</dbReference>
<dbReference type="SMART" id="SM00202">
    <property type="entry name" value="SR"/>
    <property type="match status" value="2"/>
</dbReference>
<dbReference type="OMA" id="FQCDYEV"/>
<dbReference type="Gene3D" id="2.40.20.10">
    <property type="entry name" value="Plasminogen Kringle 4"/>
    <property type="match status" value="1"/>
</dbReference>
<dbReference type="Pfam" id="PF00057">
    <property type="entry name" value="Ldl_recept_a"/>
    <property type="match status" value="3"/>
</dbReference>
<dbReference type="PROSITE" id="PS50068">
    <property type="entry name" value="LDLRA_2"/>
    <property type="match status" value="3"/>
</dbReference>
<comment type="subcellular location">
    <subcellularLocation>
        <location evidence="1">Secreted</location>
    </subcellularLocation>
</comment>
<dbReference type="FunFam" id="3.10.250.10:FF:000026">
    <property type="entry name" value="Tequila, isoform D"/>
    <property type="match status" value="1"/>
</dbReference>
<dbReference type="CDD" id="cd00112">
    <property type="entry name" value="LDLa"/>
    <property type="match status" value="3"/>
</dbReference>
<dbReference type="GO" id="GO:0004252">
    <property type="term" value="F:serine-type endopeptidase activity"/>
    <property type="evidence" value="ECO:0007669"/>
    <property type="project" value="InterPro"/>
</dbReference>
<keyword evidence="15" id="KW-1185">Reference proteome</keyword>
<dbReference type="InterPro" id="IPR050127">
    <property type="entry name" value="Serine_Proteases_S1"/>
</dbReference>
<dbReference type="PROSITE" id="PS00021">
    <property type="entry name" value="KRINGLE_1"/>
    <property type="match status" value="1"/>
</dbReference>
<dbReference type="SMART" id="SM00130">
    <property type="entry name" value="KR"/>
    <property type="match status" value="1"/>
</dbReference>
<sequence length="787" mass="87152">IRIACSSSLVTSRSLRPLFAVLIHDYRLTLSGHNYCRNVAATDKSPWCFVKNSDGITKEYCDIPQCMREKSARYIVHECNPQQFSCQTMKECIPNEKVCDGHSDCSNGLDERNCTDNLLKFKHFAHTKLVGYDIETVENANLSTCARNCLNNEDCRSFSYSNKDKKCYLSDSNLGLSGALDEHIENLDYYELKSKSLRCENSFVCSNGKCLSNSTLCNNKDDCGDKSDEKNCSWLENEFKIKLIGNSISNEGTIQVFGNGRWGLICDDQFDLKAADVACRHLGYSLGAAQVKRHTLPSTLVGSDHTFLLDDIECTGTEQKLVECKHAGWGVHNCQPHEAAGVVCKTNEMDCGSKYWNCVHSKECIPINFICDGVPDCSDKSDEKPQFCQEEITVRLVGLGGESRSNKVTEGRLEVKKFGIWGTVCDDDFTSNEAQVVCNSLGFPGPAKVYKDAAYGQGSGIIWLDQVQCGGNESSISNCIHEPWGQTNCRHNEDVAIASDDASSIESNMINIDDILPEKCGMVSPEFYEVSSDFKPRVVSGFETTKGNYPWQASIRVKSVSGKSSHWCGAVIISKYHILTAGHCLRDYIKSYYYIRAGDYDTELNEGTEQDIEVDDLWIHPNLDFGTRLNNDIAVAKLKDPGFMFNKWVAPACLPSNDRDIIEFVSNVNCTISGWGSDGSPGTGFARTLRAAWLQILSQERCKSDDVYGSEAITESMFCAGSLTGGSDSCQGDSGGPLLCSKGDRFTLYGITSWGHGCGKKNSPGVYTKVHHFTNWIHTNFSRNLTN</sequence>
<dbReference type="PROSITE" id="PS01209">
    <property type="entry name" value="LDLRA_1"/>
    <property type="match status" value="2"/>
</dbReference>
<dbReference type="PROSITE" id="PS00134">
    <property type="entry name" value="TRYPSIN_HIS"/>
    <property type="match status" value="1"/>
</dbReference>
<dbReference type="PANTHER" id="PTHR24264:SF54">
    <property type="entry name" value="PEPTIDASE S1 DOMAIN-CONTAINING PROTEIN"/>
    <property type="match status" value="1"/>
</dbReference>
<dbReference type="HOGENOM" id="CLU_356675_0_0_1"/>
<dbReference type="CDD" id="cd01099">
    <property type="entry name" value="PAN_AP_HGF"/>
    <property type="match status" value="1"/>
</dbReference>
<name>T1H815_RHOPR</name>
<evidence type="ECO:0000313" key="15">
    <source>
        <dbReference type="Proteomes" id="UP000015103"/>
    </source>
</evidence>
<dbReference type="InterPro" id="IPR013806">
    <property type="entry name" value="Kringle-like"/>
</dbReference>
<evidence type="ECO:0000256" key="7">
    <source>
        <dbReference type="ARBA" id="ARBA00022801"/>
    </source>
</evidence>
<dbReference type="InterPro" id="IPR018056">
    <property type="entry name" value="Kringle_CS"/>
</dbReference>
<evidence type="ECO:0000256" key="8">
    <source>
        <dbReference type="ARBA" id="ARBA00022825"/>
    </source>
</evidence>
<dbReference type="SUPFAM" id="SSF50494">
    <property type="entry name" value="Trypsin-like serine proteases"/>
    <property type="match status" value="1"/>
</dbReference>
<dbReference type="InterPro" id="IPR043504">
    <property type="entry name" value="Peptidase_S1_PA_chymotrypsin"/>
</dbReference>
<dbReference type="Pfam" id="PF00530">
    <property type="entry name" value="SRCR"/>
    <property type="match status" value="2"/>
</dbReference>
<evidence type="ECO:0000256" key="10">
    <source>
        <dbReference type="ARBA" id="ARBA00023180"/>
    </source>
</evidence>
<dbReference type="Pfam" id="PF00089">
    <property type="entry name" value="Trypsin"/>
    <property type="match status" value="1"/>
</dbReference>
<accession>T1H815</accession>
<feature type="disulfide bond" evidence="12">
    <location>
        <begin position="99"/>
        <end position="114"/>
    </location>
</feature>
<feature type="disulfide bond" evidence="13">
    <location>
        <begin position="425"/>
        <end position="489"/>
    </location>
</feature>
<evidence type="ECO:0000256" key="1">
    <source>
        <dbReference type="ARBA" id="ARBA00004613"/>
    </source>
</evidence>
<evidence type="ECO:0000313" key="14">
    <source>
        <dbReference type="EnsemblMetazoa" id="RPRC000150-PA"/>
    </source>
</evidence>
<keyword evidence="2" id="KW-0964">Secreted</keyword>
<evidence type="ECO:0000256" key="6">
    <source>
        <dbReference type="ARBA" id="ARBA00022737"/>
    </source>
</evidence>
<evidence type="ECO:0000256" key="5">
    <source>
        <dbReference type="ARBA" id="ARBA00022729"/>
    </source>
</evidence>
<dbReference type="PANTHER" id="PTHR24264">
    <property type="entry name" value="TRYPSIN-RELATED"/>
    <property type="match status" value="1"/>
</dbReference>
<dbReference type="STRING" id="13249.T1H815"/>
<feature type="disulfide bond" evidence="13">
    <location>
        <begin position="469"/>
        <end position="479"/>
    </location>
</feature>
<dbReference type="InterPro" id="IPR036055">
    <property type="entry name" value="LDL_receptor-like_sf"/>
</dbReference>
<organism evidence="14 15">
    <name type="scientific">Rhodnius prolixus</name>
    <name type="common">Triatomid bug</name>
    <dbReference type="NCBI Taxonomy" id="13249"/>
    <lineage>
        <taxon>Eukaryota</taxon>
        <taxon>Metazoa</taxon>
        <taxon>Ecdysozoa</taxon>
        <taxon>Arthropoda</taxon>
        <taxon>Hexapoda</taxon>
        <taxon>Insecta</taxon>
        <taxon>Pterygota</taxon>
        <taxon>Neoptera</taxon>
        <taxon>Paraneoptera</taxon>
        <taxon>Hemiptera</taxon>
        <taxon>Heteroptera</taxon>
        <taxon>Panheteroptera</taxon>
        <taxon>Cimicomorpha</taxon>
        <taxon>Reduviidae</taxon>
        <taxon>Triatominae</taxon>
        <taxon>Rhodnius</taxon>
    </lineage>
</organism>
<dbReference type="InterPro" id="IPR002172">
    <property type="entry name" value="LDrepeatLR_classA_rpt"/>
</dbReference>
<evidence type="ECO:0000256" key="4">
    <source>
        <dbReference type="ARBA" id="ARBA00022670"/>
    </source>
</evidence>
<evidence type="ECO:0000256" key="12">
    <source>
        <dbReference type="PROSITE-ProRule" id="PRU00124"/>
    </source>
</evidence>
<dbReference type="InterPro" id="IPR023415">
    <property type="entry name" value="LDLR_class-A_CS"/>
</dbReference>
<dbReference type="SMART" id="SM00192">
    <property type="entry name" value="LDLa"/>
    <property type="match status" value="3"/>
</dbReference>
<proteinExistence type="predicted"/>
<dbReference type="GO" id="GO:0016020">
    <property type="term" value="C:membrane"/>
    <property type="evidence" value="ECO:0007669"/>
    <property type="project" value="InterPro"/>
</dbReference>
<dbReference type="eggNOG" id="KOG3627">
    <property type="taxonomic scope" value="Eukaryota"/>
</dbReference>
<keyword evidence="8" id="KW-0720">Serine protease</keyword>
<dbReference type="InterPro" id="IPR009003">
    <property type="entry name" value="Peptidase_S1_PA"/>
</dbReference>
<dbReference type="InterPro" id="IPR001254">
    <property type="entry name" value="Trypsin_dom"/>
</dbReference>
<dbReference type="PRINTS" id="PR00258">
    <property type="entry name" value="SPERACTRCPTR"/>
</dbReference>
<dbReference type="FunFam" id="2.40.10.10:FF:000053">
    <property type="entry name" value="Neurotrypsin"/>
    <property type="match status" value="1"/>
</dbReference>
<dbReference type="InParanoid" id="T1H815"/>
<dbReference type="GO" id="GO:0006508">
    <property type="term" value="P:proteolysis"/>
    <property type="evidence" value="ECO:0007669"/>
    <property type="project" value="UniProtKB-KW"/>
</dbReference>
<dbReference type="EnsemblMetazoa" id="RPRC000150-RA">
    <property type="protein sequence ID" value="RPRC000150-PA"/>
    <property type="gene ID" value="RPRC000150"/>
</dbReference>
<dbReference type="InterPro" id="IPR038178">
    <property type="entry name" value="Kringle_sf"/>
</dbReference>
<dbReference type="AlphaFoldDB" id="T1H815"/>
<evidence type="ECO:0000256" key="11">
    <source>
        <dbReference type="PROSITE-ProRule" id="PRU00121"/>
    </source>
</evidence>
<keyword evidence="10" id="KW-0325">Glycoprotein</keyword>
<dbReference type="InterPro" id="IPR000001">
    <property type="entry name" value="Kringle"/>
</dbReference>
<dbReference type="FunFam" id="3.10.250.10:FF:000001">
    <property type="entry name" value="Lysyl oxidase 4 isoform X1"/>
    <property type="match status" value="1"/>
</dbReference>
<dbReference type="PROSITE" id="PS50240">
    <property type="entry name" value="TRYPSIN_DOM"/>
    <property type="match status" value="1"/>
</dbReference>
<dbReference type="InterPro" id="IPR003609">
    <property type="entry name" value="Pan_app"/>
</dbReference>
<keyword evidence="4" id="KW-0645">Protease</keyword>
<dbReference type="VEuPathDB" id="VectorBase:RPRC000150"/>
<dbReference type="Gene3D" id="3.50.4.10">
    <property type="entry name" value="Hepatocyte Growth Factor"/>
    <property type="match status" value="1"/>
</dbReference>
<dbReference type="Gene3D" id="3.10.250.10">
    <property type="entry name" value="SRCR-like domain"/>
    <property type="match status" value="2"/>
</dbReference>
<dbReference type="PROSITE" id="PS00135">
    <property type="entry name" value="TRYPSIN_SER"/>
    <property type="match status" value="1"/>
</dbReference>
<dbReference type="SMART" id="SM00473">
    <property type="entry name" value="PAN_AP"/>
    <property type="match status" value="1"/>
</dbReference>
<dbReference type="SUPFAM" id="SSF56487">
    <property type="entry name" value="SRCR-like"/>
    <property type="match status" value="2"/>
</dbReference>
<dbReference type="Gene3D" id="2.40.10.10">
    <property type="entry name" value="Trypsin-like serine proteases"/>
    <property type="match status" value="1"/>
</dbReference>
<comment type="caution">
    <text evidence="13">Lacks conserved residue(s) required for the propagation of feature annotation.</text>
</comment>
<dbReference type="Gene3D" id="4.10.400.10">
    <property type="entry name" value="Low-density Lipoprotein Receptor"/>
    <property type="match status" value="3"/>
</dbReference>
<keyword evidence="7" id="KW-0378">Hydrolase</keyword>
<dbReference type="SMART" id="SM00020">
    <property type="entry name" value="Tryp_SPc"/>
    <property type="match status" value="1"/>
</dbReference>
<keyword evidence="6" id="KW-0677">Repeat</keyword>
<dbReference type="Proteomes" id="UP000015103">
    <property type="component" value="Unassembled WGS sequence"/>
</dbReference>
<dbReference type="CDD" id="cd00190">
    <property type="entry name" value="Tryp_SPc"/>
    <property type="match status" value="1"/>
</dbReference>
<dbReference type="InterPro" id="IPR036772">
    <property type="entry name" value="SRCR-like_dom_sf"/>
</dbReference>
<dbReference type="SUPFAM" id="SSF57414">
    <property type="entry name" value="Hairpin loop containing domain-like"/>
    <property type="match status" value="1"/>
</dbReference>
<evidence type="ECO:0000256" key="2">
    <source>
        <dbReference type="ARBA" id="ARBA00022525"/>
    </source>
</evidence>
<dbReference type="InterPro" id="IPR001190">
    <property type="entry name" value="SRCR"/>
</dbReference>
<keyword evidence="3 11" id="KW-0420">Kringle</keyword>